<proteinExistence type="predicted"/>
<dbReference type="Proteomes" id="UP000283745">
    <property type="component" value="Unassembled WGS sequence"/>
</dbReference>
<evidence type="ECO:0000313" key="4">
    <source>
        <dbReference type="Proteomes" id="UP000283745"/>
    </source>
</evidence>
<protein>
    <submittedName>
        <fullName evidence="3">ATPase</fullName>
    </submittedName>
</protein>
<accession>A0A414JB52</accession>
<comment type="caution">
    <text evidence="3">The sequence shown here is derived from an EMBL/GenBank/DDBJ whole genome shotgun (WGS) entry which is preliminary data.</text>
</comment>
<organism evidence="3 4">
    <name type="scientific">Blautia obeum</name>
    <dbReference type="NCBI Taxonomy" id="40520"/>
    <lineage>
        <taxon>Bacteria</taxon>
        <taxon>Bacillati</taxon>
        <taxon>Bacillota</taxon>
        <taxon>Clostridia</taxon>
        <taxon>Lachnospirales</taxon>
        <taxon>Lachnospiraceae</taxon>
        <taxon>Blautia</taxon>
    </lineage>
</organism>
<dbReference type="AlphaFoldDB" id="A0A414JB52"/>
<reference evidence="3 4" key="1">
    <citation type="submission" date="2018-08" db="EMBL/GenBank/DDBJ databases">
        <title>A genome reference for cultivated species of the human gut microbiota.</title>
        <authorList>
            <person name="Zou Y."/>
            <person name="Xue W."/>
            <person name="Luo G."/>
        </authorList>
    </citation>
    <scope>NUCLEOTIDE SEQUENCE [LARGE SCALE GENOMIC DNA]</scope>
    <source>
        <strain evidence="3 4">AM28-23</strain>
    </source>
</reference>
<feature type="compositionally biased region" description="Acidic residues" evidence="2">
    <location>
        <begin position="198"/>
        <end position="210"/>
    </location>
</feature>
<name>A0A414JB52_9FIRM</name>
<dbReference type="EMBL" id="QSKF01000001">
    <property type="protein sequence ID" value="RHE41784.1"/>
    <property type="molecule type" value="Genomic_DNA"/>
</dbReference>
<sequence>MSSRIEQIIDEIDEFIESCKFQPLSATKIIVNKEEIEELLRELRLKTPDEIKRYQKIISNKDAILEDAQSKADGIIADAQAKAQELVTQHEIMQKAYAQANDTINAANKQAQEILDSATQDANSIRLSAITYTDDMMANIGSVLTQTLEDAGGKYKGFIDSLQSCLDVVNHNRQELAPQTAQAAAMTGSYHEDTNNAPEEDSLLDDLGDE</sequence>
<feature type="region of interest" description="Disordered" evidence="2">
    <location>
        <begin position="180"/>
        <end position="210"/>
    </location>
</feature>
<keyword evidence="1" id="KW-0175">Coiled coil</keyword>
<evidence type="ECO:0000313" key="3">
    <source>
        <dbReference type="EMBL" id="RHE41784.1"/>
    </source>
</evidence>
<evidence type="ECO:0000256" key="1">
    <source>
        <dbReference type="SAM" id="Coils"/>
    </source>
</evidence>
<feature type="coiled-coil region" evidence="1">
    <location>
        <begin position="76"/>
        <end position="121"/>
    </location>
</feature>
<evidence type="ECO:0000256" key="2">
    <source>
        <dbReference type="SAM" id="MobiDB-lite"/>
    </source>
</evidence>
<gene>
    <name evidence="3" type="ORF">DW740_00225</name>
</gene>
<dbReference type="RefSeq" id="WP_118048741.1">
    <property type="nucleotide sequence ID" value="NZ_CABJFK010000001.1"/>
</dbReference>